<dbReference type="EMBL" id="JAYKLX010000002">
    <property type="protein sequence ID" value="MEB3344959.1"/>
    <property type="molecule type" value="Genomic_DNA"/>
</dbReference>
<evidence type="ECO:0000313" key="5">
    <source>
        <dbReference type="EMBL" id="MEB3344959.1"/>
    </source>
</evidence>
<proteinExistence type="predicted"/>
<dbReference type="InterPro" id="IPR050411">
    <property type="entry name" value="AlphaKG_dependent_hydroxylases"/>
</dbReference>
<evidence type="ECO:0000259" key="4">
    <source>
        <dbReference type="Pfam" id="PF02668"/>
    </source>
</evidence>
<organism evidence="5 6">
    <name type="scientific">Aquimarina gracilis</name>
    <dbReference type="NCBI Taxonomy" id="874422"/>
    <lineage>
        <taxon>Bacteria</taxon>
        <taxon>Pseudomonadati</taxon>
        <taxon>Bacteroidota</taxon>
        <taxon>Flavobacteriia</taxon>
        <taxon>Flavobacteriales</taxon>
        <taxon>Flavobacteriaceae</taxon>
        <taxon>Aquimarina</taxon>
    </lineage>
</organism>
<keyword evidence="5" id="KW-0223">Dioxygenase</keyword>
<dbReference type="SUPFAM" id="SSF51197">
    <property type="entry name" value="Clavaminate synthase-like"/>
    <property type="match status" value="1"/>
</dbReference>
<dbReference type="RefSeq" id="WP_324178982.1">
    <property type="nucleotide sequence ID" value="NZ_BAABAW010000003.1"/>
</dbReference>
<dbReference type="InterPro" id="IPR003819">
    <property type="entry name" value="TauD/TfdA-like"/>
</dbReference>
<name>A0ABU5ZSM9_9FLAO</name>
<keyword evidence="6" id="KW-1185">Reference proteome</keyword>
<evidence type="ECO:0000256" key="2">
    <source>
        <dbReference type="ARBA" id="ARBA00023002"/>
    </source>
</evidence>
<dbReference type="GO" id="GO:0051213">
    <property type="term" value="F:dioxygenase activity"/>
    <property type="evidence" value="ECO:0007669"/>
    <property type="project" value="UniProtKB-KW"/>
</dbReference>
<dbReference type="Gene3D" id="3.60.130.10">
    <property type="entry name" value="Clavaminate synthase-like"/>
    <property type="match status" value="1"/>
</dbReference>
<comment type="cofactor">
    <cofactor evidence="1">
        <name>Fe(2+)</name>
        <dbReference type="ChEBI" id="CHEBI:29033"/>
    </cofactor>
</comment>
<comment type="caution">
    <text evidence="5">The sequence shown here is derived from an EMBL/GenBank/DDBJ whole genome shotgun (WGS) entry which is preliminary data.</text>
</comment>
<dbReference type="Pfam" id="PF02668">
    <property type="entry name" value="TauD"/>
    <property type="match status" value="1"/>
</dbReference>
<dbReference type="Proteomes" id="UP001327027">
    <property type="component" value="Unassembled WGS sequence"/>
</dbReference>
<feature type="domain" description="TauD/TfdA-like" evidence="4">
    <location>
        <begin position="11"/>
        <end position="309"/>
    </location>
</feature>
<protein>
    <submittedName>
        <fullName evidence="5">TauD/TfdA family dioxygenase</fullName>
    </submittedName>
</protein>
<evidence type="ECO:0000313" key="6">
    <source>
        <dbReference type="Proteomes" id="UP001327027"/>
    </source>
</evidence>
<gene>
    <name evidence="5" type="ORF">U6A24_05775</name>
</gene>
<evidence type="ECO:0000256" key="1">
    <source>
        <dbReference type="ARBA" id="ARBA00001954"/>
    </source>
</evidence>
<evidence type="ECO:0000256" key="3">
    <source>
        <dbReference type="ARBA" id="ARBA00023194"/>
    </source>
</evidence>
<keyword evidence="2" id="KW-0560">Oxidoreductase</keyword>
<dbReference type="InterPro" id="IPR042098">
    <property type="entry name" value="TauD-like_sf"/>
</dbReference>
<dbReference type="PANTHER" id="PTHR10696:SF56">
    <property type="entry name" value="TAUD_TFDA-LIKE DOMAIN-CONTAINING PROTEIN"/>
    <property type="match status" value="1"/>
</dbReference>
<dbReference type="PANTHER" id="PTHR10696">
    <property type="entry name" value="GAMMA-BUTYROBETAINE HYDROXYLASE-RELATED"/>
    <property type="match status" value="1"/>
</dbReference>
<sequence>MKTKLSLPFLWNSESTELTSLPELLQTEKSKIKSMLVDNGAILFKSYNIDNAEKLEACVNAFSGNSMDYIDGNSPRTKLHGKVYTSTEHPPEEFISLHNELSYGSQWPNYLFFCCVVPALKGGSTAVADSRAILSDLSENTRMAFKEKGVEYIRNLHGGFGAGPSWQDTFETDSEKDVENYCKLNDIQFEWKENNALRLIQKRKAIIEHPNSKEEVWFNQADQFHPSTNSPEVYEALMEIYEGDPKSMPQYATFGDGNEIPLDMLEEIRSVSEKNMIVFEWEKGDLMLVDNINTAHGRTPFEGPRKILVSMSS</sequence>
<keyword evidence="3" id="KW-0045">Antibiotic biosynthesis</keyword>
<reference evidence="5 6" key="1">
    <citation type="journal article" date="2013" name="Int. J. Syst. Evol. Microbiol.">
        <title>Aquimarina gracilis sp. nov., isolated from the gut microflora of a mussel, Mytilus coruscus, and emended description of Aquimarina spongiae.</title>
        <authorList>
            <person name="Park S.C."/>
            <person name="Choe H.N."/>
            <person name="Baik K.S."/>
            <person name="Seong C.N."/>
        </authorList>
    </citation>
    <scope>NUCLEOTIDE SEQUENCE [LARGE SCALE GENOMIC DNA]</scope>
    <source>
        <strain evidence="5 6">PSC32</strain>
    </source>
</reference>
<accession>A0ABU5ZSM9</accession>